<dbReference type="EMBL" id="BAAANE010000007">
    <property type="protein sequence ID" value="GAA1646191.1"/>
    <property type="molecule type" value="Genomic_DNA"/>
</dbReference>
<dbReference type="Pfam" id="PF02518">
    <property type="entry name" value="HATPase_c"/>
    <property type="match status" value="1"/>
</dbReference>
<dbReference type="InterPro" id="IPR036890">
    <property type="entry name" value="HATPase_C_sf"/>
</dbReference>
<gene>
    <name evidence="2" type="ORF">GCM10009744_41470</name>
</gene>
<sequence length="227" mass="24298">MIDREPTTTLDQHCPLQRLPLGAVTTARRPCATAERLAEHAVRLARTTEALEDHAALVAHEVKSSLLSALHSDDLRLGVNHAIELVDSILEAVHAEGDPGHSTALTVDCVRQAVADSRHRIEVIMGPVDDLPIPAGVLRLVLRNLVANAAAAGARRLHVWSRVQRDRSILVVEDDGVGPGASRGYATGTRLGLTLCRRLVARFDGVIELEPRTVGGARAMVSIGRSG</sequence>
<evidence type="ECO:0000259" key="1">
    <source>
        <dbReference type="SMART" id="SM00387"/>
    </source>
</evidence>
<evidence type="ECO:0000313" key="3">
    <source>
        <dbReference type="Proteomes" id="UP001501319"/>
    </source>
</evidence>
<dbReference type="Gene3D" id="3.30.565.10">
    <property type="entry name" value="Histidine kinase-like ATPase, C-terminal domain"/>
    <property type="match status" value="1"/>
</dbReference>
<organism evidence="2 3">
    <name type="scientific">Kribbella alba</name>
    <dbReference type="NCBI Taxonomy" id="190197"/>
    <lineage>
        <taxon>Bacteria</taxon>
        <taxon>Bacillati</taxon>
        <taxon>Actinomycetota</taxon>
        <taxon>Actinomycetes</taxon>
        <taxon>Propionibacteriales</taxon>
        <taxon>Kribbellaceae</taxon>
        <taxon>Kribbella</taxon>
    </lineage>
</organism>
<dbReference type="SUPFAM" id="SSF55874">
    <property type="entry name" value="ATPase domain of HSP90 chaperone/DNA topoisomerase II/histidine kinase"/>
    <property type="match status" value="1"/>
</dbReference>
<comment type="caution">
    <text evidence="2">The sequence shown here is derived from an EMBL/GenBank/DDBJ whole genome shotgun (WGS) entry which is preliminary data.</text>
</comment>
<reference evidence="2 3" key="1">
    <citation type="journal article" date="2019" name="Int. J. Syst. Evol. Microbiol.">
        <title>The Global Catalogue of Microorganisms (GCM) 10K type strain sequencing project: providing services to taxonomists for standard genome sequencing and annotation.</title>
        <authorList>
            <consortium name="The Broad Institute Genomics Platform"/>
            <consortium name="The Broad Institute Genome Sequencing Center for Infectious Disease"/>
            <person name="Wu L."/>
            <person name="Ma J."/>
        </authorList>
    </citation>
    <scope>NUCLEOTIDE SEQUENCE [LARGE SCALE GENOMIC DNA]</scope>
    <source>
        <strain evidence="2 3">JCM 14306</strain>
    </source>
</reference>
<evidence type="ECO:0000313" key="2">
    <source>
        <dbReference type="EMBL" id="GAA1646191.1"/>
    </source>
</evidence>
<dbReference type="Proteomes" id="UP001501319">
    <property type="component" value="Unassembled WGS sequence"/>
</dbReference>
<accession>A0ABN2FGR5</accession>
<feature type="domain" description="Histidine kinase/HSP90-like ATPase" evidence="1">
    <location>
        <begin position="133"/>
        <end position="227"/>
    </location>
</feature>
<keyword evidence="3" id="KW-1185">Reference proteome</keyword>
<proteinExistence type="predicted"/>
<dbReference type="SMART" id="SM00387">
    <property type="entry name" value="HATPase_c"/>
    <property type="match status" value="1"/>
</dbReference>
<name>A0ABN2FGR5_9ACTN</name>
<dbReference type="InterPro" id="IPR003594">
    <property type="entry name" value="HATPase_dom"/>
</dbReference>
<protein>
    <recommendedName>
        <fullName evidence="1">Histidine kinase/HSP90-like ATPase domain-containing protein</fullName>
    </recommendedName>
</protein>